<name>A0A382XNP9_9ZZZZ</name>
<dbReference type="Pfam" id="PF00378">
    <property type="entry name" value="ECH_1"/>
    <property type="match status" value="1"/>
</dbReference>
<comment type="similarity">
    <text evidence="1">Belongs to the enoyl-CoA hydratase/isomerase family.</text>
</comment>
<dbReference type="Gene3D" id="3.90.226.10">
    <property type="entry name" value="2-enoyl-CoA Hydratase, Chain A, domain 1"/>
    <property type="match status" value="1"/>
</dbReference>
<dbReference type="EMBL" id="UINC01169205">
    <property type="protein sequence ID" value="SVD72623.1"/>
    <property type="molecule type" value="Genomic_DNA"/>
</dbReference>
<evidence type="ECO:0000313" key="2">
    <source>
        <dbReference type="EMBL" id="SVD72623.1"/>
    </source>
</evidence>
<dbReference type="AlphaFoldDB" id="A0A382XNP9"/>
<dbReference type="PANTHER" id="PTHR43802">
    <property type="entry name" value="ENOYL-COA HYDRATASE"/>
    <property type="match status" value="1"/>
</dbReference>
<accession>A0A382XNP9</accession>
<proteinExistence type="inferred from homology"/>
<gene>
    <name evidence="2" type="ORF">METZ01_LOCUS425477</name>
</gene>
<sequence>MMRFQDRVNYALVEHVALITLDRPDRLNAFDGAMYGGVNEAMLHFKDDAEAWVAVLQSSGDRAFSAGADVRALDENARAGHTTGLGGLLIDSEMVTDKPIIAAVQGYCVGEGVNLALACDLILADADASFMISEVRIGVNPVDIPIKLSQRLGYAKAFAFLAPGDAKSAFWL</sequence>
<organism evidence="2">
    <name type="scientific">marine metagenome</name>
    <dbReference type="NCBI Taxonomy" id="408172"/>
    <lineage>
        <taxon>unclassified sequences</taxon>
        <taxon>metagenomes</taxon>
        <taxon>ecological metagenomes</taxon>
    </lineage>
</organism>
<protein>
    <recommendedName>
        <fullName evidence="3">Enoyl-CoA hydratase</fullName>
    </recommendedName>
</protein>
<reference evidence="2" key="1">
    <citation type="submission" date="2018-05" db="EMBL/GenBank/DDBJ databases">
        <authorList>
            <person name="Lanie J.A."/>
            <person name="Ng W.-L."/>
            <person name="Kazmierczak K.M."/>
            <person name="Andrzejewski T.M."/>
            <person name="Davidsen T.M."/>
            <person name="Wayne K.J."/>
            <person name="Tettelin H."/>
            <person name="Glass J.I."/>
            <person name="Rusch D."/>
            <person name="Podicherti R."/>
            <person name="Tsui H.-C.T."/>
            <person name="Winkler M.E."/>
        </authorList>
    </citation>
    <scope>NUCLEOTIDE SEQUENCE</scope>
</reference>
<dbReference type="PANTHER" id="PTHR43802:SF1">
    <property type="entry name" value="IP11341P-RELATED"/>
    <property type="match status" value="1"/>
</dbReference>
<dbReference type="SUPFAM" id="SSF52096">
    <property type="entry name" value="ClpP/crotonase"/>
    <property type="match status" value="1"/>
</dbReference>
<dbReference type="InterPro" id="IPR029045">
    <property type="entry name" value="ClpP/crotonase-like_dom_sf"/>
</dbReference>
<evidence type="ECO:0000256" key="1">
    <source>
        <dbReference type="ARBA" id="ARBA00005254"/>
    </source>
</evidence>
<dbReference type="InterPro" id="IPR001753">
    <property type="entry name" value="Enoyl-CoA_hydra/iso"/>
</dbReference>
<evidence type="ECO:0008006" key="3">
    <source>
        <dbReference type="Google" id="ProtNLM"/>
    </source>
</evidence>
<feature type="non-terminal residue" evidence="2">
    <location>
        <position position="172"/>
    </location>
</feature>
<dbReference type="CDD" id="cd06558">
    <property type="entry name" value="crotonase-like"/>
    <property type="match status" value="1"/>
</dbReference>